<evidence type="ECO:0000313" key="1">
    <source>
        <dbReference type="EMBL" id="WPU64644.1"/>
    </source>
</evidence>
<dbReference type="Proteomes" id="UP001324634">
    <property type="component" value="Chromosome"/>
</dbReference>
<dbReference type="AlphaFoldDB" id="A0AAX4HNV9"/>
<keyword evidence="2" id="KW-1185">Reference proteome</keyword>
<organism evidence="1 2">
    <name type="scientific">Peredibacter starrii</name>
    <dbReference type="NCBI Taxonomy" id="28202"/>
    <lineage>
        <taxon>Bacteria</taxon>
        <taxon>Pseudomonadati</taxon>
        <taxon>Bdellovibrionota</taxon>
        <taxon>Bacteriovoracia</taxon>
        <taxon>Bacteriovoracales</taxon>
        <taxon>Bacteriovoracaceae</taxon>
        <taxon>Peredibacter</taxon>
    </lineage>
</organism>
<accession>A0AAX4HNV9</accession>
<sequence>MRFIFINLLAFVITLTSVIIDSSSVEFHSEQLSGIHQASSWQTDSLRNTDHKHSERTVHIAQDFIPIVVIAESVSADIDFLHYLPIYGQARQKEYFLLI</sequence>
<dbReference type="EMBL" id="CP139487">
    <property type="protein sequence ID" value="WPU64644.1"/>
    <property type="molecule type" value="Genomic_DNA"/>
</dbReference>
<name>A0AAX4HNV9_9BACT</name>
<proteinExistence type="predicted"/>
<protein>
    <submittedName>
        <fullName evidence="1">Uncharacterized protein</fullName>
    </submittedName>
</protein>
<dbReference type="KEGG" id="psti:SOO65_18275"/>
<reference evidence="1 2" key="1">
    <citation type="submission" date="2023-11" db="EMBL/GenBank/DDBJ databases">
        <title>Peredibacter starrii A3.12.</title>
        <authorList>
            <person name="Mitchell R.J."/>
        </authorList>
    </citation>
    <scope>NUCLEOTIDE SEQUENCE [LARGE SCALE GENOMIC DNA]</scope>
    <source>
        <strain evidence="1 2">A3.12</strain>
    </source>
</reference>
<evidence type="ECO:0000313" key="2">
    <source>
        <dbReference type="Proteomes" id="UP001324634"/>
    </source>
</evidence>
<dbReference type="RefSeq" id="WP_321393810.1">
    <property type="nucleotide sequence ID" value="NZ_CP139487.1"/>
</dbReference>
<gene>
    <name evidence="1" type="ORF">SOO65_18275</name>
</gene>